<dbReference type="NCBIfam" id="TIGR00810">
    <property type="entry name" value="secG"/>
    <property type="match status" value="1"/>
</dbReference>
<evidence type="ECO:0000256" key="11">
    <source>
        <dbReference type="RuleBase" id="RU365087"/>
    </source>
</evidence>
<dbReference type="RefSeq" id="WP_109836775.1">
    <property type="nucleotide sequence ID" value="NZ_QGKM01000012.1"/>
</dbReference>
<evidence type="ECO:0000313" key="13">
    <source>
        <dbReference type="EMBL" id="PWQ99284.1"/>
    </source>
</evidence>
<dbReference type="EMBL" id="QGKM01000012">
    <property type="protein sequence ID" value="PWQ99284.1"/>
    <property type="molecule type" value="Genomic_DNA"/>
</dbReference>
<evidence type="ECO:0000256" key="3">
    <source>
        <dbReference type="ARBA" id="ARBA00017876"/>
    </source>
</evidence>
<keyword evidence="4 11" id="KW-0813">Transport</keyword>
<proteinExistence type="inferred from homology"/>
<evidence type="ECO:0000256" key="5">
    <source>
        <dbReference type="ARBA" id="ARBA00022475"/>
    </source>
</evidence>
<keyword evidence="14" id="KW-1185">Reference proteome</keyword>
<evidence type="ECO:0000256" key="6">
    <source>
        <dbReference type="ARBA" id="ARBA00022692"/>
    </source>
</evidence>
<comment type="caution">
    <text evidence="13">The sequence shown here is derived from an EMBL/GenBank/DDBJ whole genome shotgun (WGS) entry which is preliminary data.</text>
</comment>
<keyword evidence="6 11" id="KW-0812">Transmembrane</keyword>
<keyword evidence="10 11" id="KW-0472">Membrane</keyword>
<dbReference type="GO" id="GO:0005886">
    <property type="term" value="C:plasma membrane"/>
    <property type="evidence" value="ECO:0007669"/>
    <property type="project" value="UniProtKB-SubCell"/>
</dbReference>
<dbReference type="PANTHER" id="PTHR34182:SF1">
    <property type="entry name" value="PROTEIN-EXPORT MEMBRANE PROTEIN SECG"/>
    <property type="match status" value="1"/>
</dbReference>
<feature type="compositionally biased region" description="Polar residues" evidence="12">
    <location>
        <begin position="114"/>
        <end position="129"/>
    </location>
</feature>
<keyword evidence="7 11" id="KW-0653">Protein transport</keyword>
<dbReference type="GO" id="GO:0009306">
    <property type="term" value="P:protein secretion"/>
    <property type="evidence" value="ECO:0007669"/>
    <property type="project" value="UniProtKB-UniRule"/>
</dbReference>
<comment type="caution">
    <text evidence="11">Lacks conserved residue(s) required for the propagation of feature annotation.</text>
</comment>
<dbReference type="GO" id="GO:0015450">
    <property type="term" value="F:protein-transporting ATPase activity"/>
    <property type="evidence" value="ECO:0007669"/>
    <property type="project" value="UniProtKB-UniRule"/>
</dbReference>
<keyword evidence="9 11" id="KW-0811">Translocation</keyword>
<dbReference type="GO" id="GO:0043952">
    <property type="term" value="P:protein transport by the Sec complex"/>
    <property type="evidence" value="ECO:0007669"/>
    <property type="project" value="TreeGrafter"/>
</dbReference>
<dbReference type="AlphaFoldDB" id="A0A317CL16"/>
<dbReference type="Proteomes" id="UP000245539">
    <property type="component" value="Unassembled WGS sequence"/>
</dbReference>
<keyword evidence="5 11" id="KW-1003">Cell membrane</keyword>
<evidence type="ECO:0000256" key="10">
    <source>
        <dbReference type="ARBA" id="ARBA00023136"/>
    </source>
</evidence>
<feature type="transmembrane region" description="Helical" evidence="11">
    <location>
        <begin position="57"/>
        <end position="76"/>
    </location>
</feature>
<dbReference type="PRINTS" id="PR01651">
    <property type="entry name" value="SECGEXPORT"/>
</dbReference>
<organism evidence="13 14">
    <name type="scientific">Leucothrix pacifica</name>
    <dbReference type="NCBI Taxonomy" id="1247513"/>
    <lineage>
        <taxon>Bacteria</taxon>
        <taxon>Pseudomonadati</taxon>
        <taxon>Pseudomonadota</taxon>
        <taxon>Gammaproteobacteria</taxon>
        <taxon>Thiotrichales</taxon>
        <taxon>Thiotrichaceae</taxon>
        <taxon>Leucothrix</taxon>
    </lineage>
</organism>
<dbReference type="GO" id="GO:0065002">
    <property type="term" value="P:intracellular protein transmembrane transport"/>
    <property type="evidence" value="ECO:0007669"/>
    <property type="project" value="TreeGrafter"/>
</dbReference>
<dbReference type="PANTHER" id="PTHR34182">
    <property type="entry name" value="PROTEIN-EXPORT MEMBRANE PROTEIN SECG"/>
    <property type="match status" value="1"/>
</dbReference>
<feature type="region of interest" description="Disordered" evidence="12">
    <location>
        <begin position="87"/>
        <end position="129"/>
    </location>
</feature>
<evidence type="ECO:0000256" key="8">
    <source>
        <dbReference type="ARBA" id="ARBA00022989"/>
    </source>
</evidence>
<dbReference type="Pfam" id="PF03840">
    <property type="entry name" value="SecG"/>
    <property type="match status" value="1"/>
</dbReference>
<accession>A0A317CL16</accession>
<evidence type="ECO:0000256" key="1">
    <source>
        <dbReference type="ARBA" id="ARBA00004651"/>
    </source>
</evidence>
<gene>
    <name evidence="13" type="ORF">DKW60_06040</name>
</gene>
<feature type="compositionally biased region" description="Low complexity" evidence="12">
    <location>
        <begin position="101"/>
        <end position="112"/>
    </location>
</feature>
<sequence>MLYNILLIVQLIASLGIIGLVLMQHGKGADAGAAFGGGASGSVFGSKGSGNFLSRTTAILATIFFVNSLVLAWLVAHPEGESRSVVESVVTSTSQTDEKAVPSAPSDVPVPVGTTPQNDQSDVPAAPQQ</sequence>
<comment type="function">
    <text evidence="11">Involved in protein export. Participates in an early event of protein translocation.</text>
</comment>
<dbReference type="OrthoDB" id="9813947at2"/>
<evidence type="ECO:0000256" key="9">
    <source>
        <dbReference type="ARBA" id="ARBA00023010"/>
    </source>
</evidence>
<dbReference type="InterPro" id="IPR004692">
    <property type="entry name" value="SecG"/>
</dbReference>
<keyword evidence="8 11" id="KW-1133">Transmembrane helix</keyword>
<comment type="subcellular location">
    <subcellularLocation>
        <location evidence="1 11">Cell membrane</location>
        <topology evidence="1 11">Multi-pass membrane protein</topology>
    </subcellularLocation>
</comment>
<evidence type="ECO:0000256" key="2">
    <source>
        <dbReference type="ARBA" id="ARBA00008445"/>
    </source>
</evidence>
<evidence type="ECO:0000256" key="7">
    <source>
        <dbReference type="ARBA" id="ARBA00022927"/>
    </source>
</evidence>
<name>A0A317CL16_9GAMM</name>
<comment type="similarity">
    <text evidence="2 11">Belongs to the SecG family.</text>
</comment>
<evidence type="ECO:0000256" key="12">
    <source>
        <dbReference type="SAM" id="MobiDB-lite"/>
    </source>
</evidence>
<protein>
    <recommendedName>
        <fullName evidence="3 11">Protein-export membrane protein SecG</fullName>
    </recommendedName>
</protein>
<evidence type="ECO:0000313" key="14">
    <source>
        <dbReference type="Proteomes" id="UP000245539"/>
    </source>
</evidence>
<reference evidence="13 14" key="1">
    <citation type="submission" date="2018-05" db="EMBL/GenBank/DDBJ databases">
        <title>Leucothrix arctica sp. nov., isolated from Arctic seawater.</title>
        <authorList>
            <person name="Choi A."/>
            <person name="Baek K."/>
        </authorList>
    </citation>
    <scope>NUCLEOTIDE SEQUENCE [LARGE SCALE GENOMIC DNA]</scope>
    <source>
        <strain evidence="13 14">JCM 18388</strain>
    </source>
</reference>
<evidence type="ECO:0000256" key="4">
    <source>
        <dbReference type="ARBA" id="ARBA00022448"/>
    </source>
</evidence>